<proteinExistence type="predicted"/>
<gene>
    <name evidence="1" type="ORF">LCGC14_2484790</name>
</gene>
<name>A0A0F9DIF8_9ZZZZ</name>
<dbReference type="AlphaFoldDB" id="A0A0F9DIF8"/>
<sequence length="121" mass="13932">ENEYGDNWYILKTEQGSAIGCCSKEPAENDYVILEGKWEQYQYDGTMQFKFTDCIFSLPENSRELLALAVEMTKGFGEATENKIWDECAEDWLTCEISDVGGVSEKMTEEWTKTLLQICRI</sequence>
<dbReference type="EMBL" id="LAZR01039230">
    <property type="protein sequence ID" value="KKL17516.1"/>
    <property type="molecule type" value="Genomic_DNA"/>
</dbReference>
<evidence type="ECO:0000313" key="1">
    <source>
        <dbReference type="EMBL" id="KKL17516.1"/>
    </source>
</evidence>
<accession>A0A0F9DIF8</accession>
<protein>
    <submittedName>
        <fullName evidence="1">Uncharacterized protein</fullName>
    </submittedName>
</protein>
<organism evidence="1">
    <name type="scientific">marine sediment metagenome</name>
    <dbReference type="NCBI Taxonomy" id="412755"/>
    <lineage>
        <taxon>unclassified sequences</taxon>
        <taxon>metagenomes</taxon>
        <taxon>ecological metagenomes</taxon>
    </lineage>
</organism>
<feature type="non-terminal residue" evidence="1">
    <location>
        <position position="1"/>
    </location>
</feature>
<reference evidence="1" key="1">
    <citation type="journal article" date="2015" name="Nature">
        <title>Complex archaea that bridge the gap between prokaryotes and eukaryotes.</title>
        <authorList>
            <person name="Spang A."/>
            <person name="Saw J.H."/>
            <person name="Jorgensen S.L."/>
            <person name="Zaremba-Niedzwiedzka K."/>
            <person name="Martijn J."/>
            <person name="Lind A.E."/>
            <person name="van Eijk R."/>
            <person name="Schleper C."/>
            <person name="Guy L."/>
            <person name="Ettema T.J."/>
        </authorList>
    </citation>
    <scope>NUCLEOTIDE SEQUENCE</scope>
</reference>
<comment type="caution">
    <text evidence="1">The sequence shown here is derived from an EMBL/GenBank/DDBJ whole genome shotgun (WGS) entry which is preliminary data.</text>
</comment>